<comment type="caution">
    <text evidence="1">The sequence shown here is derived from an EMBL/GenBank/DDBJ whole genome shotgun (WGS) entry which is preliminary data.</text>
</comment>
<accession>A0A5B7HCC9</accession>
<evidence type="ECO:0000313" key="1">
    <source>
        <dbReference type="EMBL" id="MPC67773.1"/>
    </source>
</evidence>
<organism evidence="1 2">
    <name type="scientific">Portunus trituberculatus</name>
    <name type="common">Swimming crab</name>
    <name type="synonym">Neptunus trituberculatus</name>
    <dbReference type="NCBI Taxonomy" id="210409"/>
    <lineage>
        <taxon>Eukaryota</taxon>
        <taxon>Metazoa</taxon>
        <taxon>Ecdysozoa</taxon>
        <taxon>Arthropoda</taxon>
        <taxon>Crustacea</taxon>
        <taxon>Multicrustacea</taxon>
        <taxon>Malacostraca</taxon>
        <taxon>Eumalacostraca</taxon>
        <taxon>Eucarida</taxon>
        <taxon>Decapoda</taxon>
        <taxon>Pleocyemata</taxon>
        <taxon>Brachyura</taxon>
        <taxon>Eubrachyura</taxon>
        <taxon>Portunoidea</taxon>
        <taxon>Portunidae</taxon>
        <taxon>Portuninae</taxon>
        <taxon>Portunus</taxon>
    </lineage>
</organism>
<gene>
    <name evidence="1" type="ORF">E2C01_061957</name>
</gene>
<proteinExistence type="predicted"/>
<protein>
    <submittedName>
        <fullName evidence="1">Uncharacterized protein</fullName>
    </submittedName>
</protein>
<keyword evidence="2" id="KW-1185">Reference proteome</keyword>
<dbReference type="AlphaFoldDB" id="A0A5B7HCC9"/>
<name>A0A5B7HCC9_PORTR</name>
<dbReference type="EMBL" id="VSRR010026738">
    <property type="protein sequence ID" value="MPC67773.1"/>
    <property type="molecule type" value="Genomic_DNA"/>
</dbReference>
<reference evidence="1 2" key="1">
    <citation type="submission" date="2019-05" db="EMBL/GenBank/DDBJ databases">
        <title>Another draft genome of Portunus trituberculatus and its Hox gene families provides insights of decapod evolution.</title>
        <authorList>
            <person name="Jeong J.-H."/>
            <person name="Song I."/>
            <person name="Kim S."/>
            <person name="Choi T."/>
            <person name="Kim D."/>
            <person name="Ryu S."/>
            <person name="Kim W."/>
        </authorList>
    </citation>
    <scope>NUCLEOTIDE SEQUENCE [LARGE SCALE GENOMIC DNA]</scope>
    <source>
        <tissue evidence="1">Muscle</tissue>
    </source>
</reference>
<dbReference type="Proteomes" id="UP000324222">
    <property type="component" value="Unassembled WGS sequence"/>
</dbReference>
<evidence type="ECO:0000313" key="2">
    <source>
        <dbReference type="Proteomes" id="UP000324222"/>
    </source>
</evidence>
<sequence length="121" mass="12902">MRFYLGSQMAGEALAARRGEGRRRGQGYRDTPLAALHTECRLCLRVLLRPINCTTAFPEFAAAAAATLSRRGSALLPLLEAAGDKDAAPGGLCREVLSASLRAGAWKWSQRSLGSQKSGVN</sequence>